<protein>
    <recommendedName>
        <fullName evidence="10">t-SNARE coiled-coil homology domain-containing protein</fullName>
    </recommendedName>
</protein>
<evidence type="ECO:0000313" key="12">
    <source>
        <dbReference type="Proteomes" id="UP000654370"/>
    </source>
</evidence>
<keyword evidence="4" id="KW-0812">Transmembrane</keyword>
<dbReference type="Pfam" id="PF12352">
    <property type="entry name" value="V-SNARE_C"/>
    <property type="match status" value="1"/>
</dbReference>
<comment type="similarity">
    <text evidence="2">Belongs to the VTI1 family.</text>
</comment>
<evidence type="ECO:0000256" key="4">
    <source>
        <dbReference type="ARBA" id="ARBA00022692"/>
    </source>
</evidence>
<evidence type="ECO:0000256" key="6">
    <source>
        <dbReference type="ARBA" id="ARBA00022989"/>
    </source>
</evidence>
<dbReference type="SUPFAM" id="SSF58038">
    <property type="entry name" value="SNARE fusion complex"/>
    <property type="match status" value="1"/>
</dbReference>
<evidence type="ECO:0000256" key="7">
    <source>
        <dbReference type="ARBA" id="ARBA00023054"/>
    </source>
</evidence>
<comment type="caution">
    <text evidence="11">The sequence shown here is derived from an EMBL/GenBank/DDBJ whole genome shotgun (WGS) entry which is preliminary data.</text>
</comment>
<organism evidence="11 12">
    <name type="scientific">Mortierella isabellina</name>
    <name type="common">Filamentous fungus</name>
    <name type="synonym">Umbelopsis isabellina</name>
    <dbReference type="NCBI Taxonomy" id="91625"/>
    <lineage>
        <taxon>Eukaryota</taxon>
        <taxon>Fungi</taxon>
        <taxon>Fungi incertae sedis</taxon>
        <taxon>Mucoromycota</taxon>
        <taxon>Mucoromycotina</taxon>
        <taxon>Umbelopsidomycetes</taxon>
        <taxon>Umbelopsidales</taxon>
        <taxon>Umbelopsidaceae</taxon>
        <taxon>Umbelopsis</taxon>
    </lineage>
</organism>
<dbReference type="Proteomes" id="UP000654370">
    <property type="component" value="Unassembled WGS sequence"/>
</dbReference>
<evidence type="ECO:0000256" key="1">
    <source>
        <dbReference type="ARBA" id="ARBA00004211"/>
    </source>
</evidence>
<feature type="coiled-coil region" evidence="9">
    <location>
        <begin position="117"/>
        <end position="144"/>
    </location>
</feature>
<gene>
    <name evidence="11" type="ORF">INT43_003175</name>
</gene>
<reference evidence="11" key="1">
    <citation type="submission" date="2020-12" db="EMBL/GenBank/DDBJ databases">
        <title>Metabolic potential, ecology and presence of endohyphal bacteria is reflected in genomic diversity of Mucoromycotina.</title>
        <authorList>
            <person name="Muszewska A."/>
            <person name="Okrasinska A."/>
            <person name="Steczkiewicz K."/>
            <person name="Drgas O."/>
            <person name="Orlowska M."/>
            <person name="Perlinska-Lenart U."/>
            <person name="Aleksandrzak-Piekarczyk T."/>
            <person name="Szatraj K."/>
            <person name="Zielenkiewicz U."/>
            <person name="Pilsyk S."/>
            <person name="Malc E."/>
            <person name="Mieczkowski P."/>
            <person name="Kruszewska J.S."/>
            <person name="Biernat P."/>
            <person name="Pawlowska J."/>
        </authorList>
    </citation>
    <scope>NUCLEOTIDE SEQUENCE</scope>
    <source>
        <strain evidence="11">WA0000067209</strain>
    </source>
</reference>
<evidence type="ECO:0000256" key="9">
    <source>
        <dbReference type="SAM" id="Coils"/>
    </source>
</evidence>
<dbReference type="SMART" id="SM00397">
    <property type="entry name" value="t_SNARE"/>
    <property type="match status" value="1"/>
</dbReference>
<proteinExistence type="inferred from homology"/>
<dbReference type="PROSITE" id="PS50192">
    <property type="entry name" value="T_SNARE"/>
    <property type="match status" value="1"/>
</dbReference>
<dbReference type="EMBL" id="JAEPQZ010000008">
    <property type="protein sequence ID" value="KAG2177928.1"/>
    <property type="molecule type" value="Genomic_DNA"/>
</dbReference>
<evidence type="ECO:0000259" key="10">
    <source>
        <dbReference type="PROSITE" id="PS50192"/>
    </source>
</evidence>
<evidence type="ECO:0000256" key="5">
    <source>
        <dbReference type="ARBA" id="ARBA00022927"/>
    </source>
</evidence>
<dbReference type="AlphaFoldDB" id="A0A8H7PQ91"/>
<evidence type="ECO:0000256" key="3">
    <source>
        <dbReference type="ARBA" id="ARBA00022448"/>
    </source>
</evidence>
<keyword evidence="5" id="KW-0653">Protein transport</keyword>
<dbReference type="GO" id="GO:0016020">
    <property type="term" value="C:membrane"/>
    <property type="evidence" value="ECO:0007669"/>
    <property type="project" value="UniProtKB-SubCell"/>
</dbReference>
<accession>A0A8H7PQ91</accession>
<dbReference type="GO" id="GO:0015031">
    <property type="term" value="P:protein transport"/>
    <property type="evidence" value="ECO:0007669"/>
    <property type="project" value="UniProtKB-KW"/>
</dbReference>
<dbReference type="Gene3D" id="1.20.5.110">
    <property type="match status" value="1"/>
</dbReference>
<dbReference type="OrthoDB" id="430637at2759"/>
<evidence type="ECO:0000313" key="11">
    <source>
        <dbReference type="EMBL" id="KAG2177928.1"/>
    </source>
</evidence>
<dbReference type="FunFam" id="1.20.5.110:FF:000002">
    <property type="entry name" value="Vesicle transport through interaction with t-SNAREsB"/>
    <property type="match status" value="1"/>
</dbReference>
<sequence length="152" mass="17391">MSRAQKLDQQLSATLLSLQAHGDLNTYGHAQELLHELENCLQESEASEYPQQKAHARIYRRQLAAMAREIEAETSDNRRNQLLGQTQRLDSTSDRLRNIQSIALENERIGTDILGTLRGQRETLVRSKDTINEAEDNVDRSTKTLKSMASWW</sequence>
<evidence type="ECO:0000256" key="8">
    <source>
        <dbReference type="ARBA" id="ARBA00023136"/>
    </source>
</evidence>
<dbReference type="GO" id="GO:0005737">
    <property type="term" value="C:cytoplasm"/>
    <property type="evidence" value="ECO:0007669"/>
    <property type="project" value="UniProtKB-ARBA"/>
</dbReference>
<name>A0A8H7PQ91_MORIS</name>
<evidence type="ECO:0000256" key="2">
    <source>
        <dbReference type="ARBA" id="ARBA00006108"/>
    </source>
</evidence>
<comment type="subcellular location">
    <subcellularLocation>
        <location evidence="1">Membrane</location>
        <topology evidence="1">Single-pass type IV membrane protein</topology>
    </subcellularLocation>
</comment>
<dbReference type="InterPro" id="IPR000727">
    <property type="entry name" value="T_SNARE_dom"/>
</dbReference>
<dbReference type="CDD" id="cd15862">
    <property type="entry name" value="SNARE_Vti1"/>
    <property type="match status" value="1"/>
</dbReference>
<feature type="domain" description="T-SNARE coiled-coil homology" evidence="10">
    <location>
        <begin position="86"/>
        <end position="148"/>
    </location>
</feature>
<keyword evidence="7 9" id="KW-0175">Coiled coil</keyword>
<keyword evidence="6" id="KW-1133">Transmembrane helix</keyword>
<keyword evidence="3" id="KW-0813">Transport</keyword>
<keyword evidence="8" id="KW-0472">Membrane</keyword>
<keyword evidence="12" id="KW-1185">Reference proteome</keyword>